<dbReference type="RefSeq" id="WP_166035025.1">
    <property type="nucleotide sequence ID" value="NZ_CP049887.1"/>
</dbReference>
<keyword evidence="6" id="KW-1185">Reference proteome</keyword>
<dbReference type="Gene3D" id="1.10.10.10">
    <property type="entry name" value="Winged helix-like DNA-binding domain superfamily/Winged helix DNA-binding domain"/>
    <property type="match status" value="2"/>
</dbReference>
<organism evidence="5 6">
    <name type="scientific">Vagococcus hydrophili</name>
    <dbReference type="NCBI Taxonomy" id="2714947"/>
    <lineage>
        <taxon>Bacteria</taxon>
        <taxon>Bacillati</taxon>
        <taxon>Bacillota</taxon>
        <taxon>Bacilli</taxon>
        <taxon>Lactobacillales</taxon>
        <taxon>Enterococcaceae</taxon>
        <taxon>Vagococcus</taxon>
    </lineage>
</organism>
<dbReference type="SUPFAM" id="SSF46785">
    <property type="entry name" value="Winged helix' DNA-binding domain"/>
    <property type="match status" value="1"/>
</dbReference>
<dbReference type="InterPro" id="IPR036390">
    <property type="entry name" value="WH_DNA-bd_sf"/>
</dbReference>
<dbReference type="AlphaFoldDB" id="A0A6G8AVF6"/>
<feature type="domain" description="Mga helix-turn-helix" evidence="3">
    <location>
        <begin position="76"/>
        <end position="160"/>
    </location>
</feature>
<dbReference type="InterPro" id="IPR050661">
    <property type="entry name" value="BglG_antiterminators"/>
</dbReference>
<dbReference type="Proteomes" id="UP000501747">
    <property type="component" value="Chromosome"/>
</dbReference>
<dbReference type="InterPro" id="IPR036388">
    <property type="entry name" value="WH-like_DNA-bd_sf"/>
</dbReference>
<dbReference type="InterPro" id="IPR013196">
    <property type="entry name" value="HTH_11"/>
</dbReference>
<feature type="domain" description="Helix-turn-helix type 11" evidence="4">
    <location>
        <begin position="11"/>
        <end position="67"/>
    </location>
</feature>
<evidence type="ECO:0000313" key="6">
    <source>
        <dbReference type="Proteomes" id="UP000501747"/>
    </source>
</evidence>
<dbReference type="KEGG" id="vhy:G7082_10425"/>
<proteinExistence type="predicted"/>
<accession>A0A6G8AVF6</accession>
<evidence type="ECO:0000256" key="2">
    <source>
        <dbReference type="ARBA" id="ARBA00023163"/>
    </source>
</evidence>
<reference evidence="5 6" key="1">
    <citation type="submission" date="2020-03" db="EMBL/GenBank/DDBJ databases">
        <title>Vagococcus sp. nov., isolated from beetles.</title>
        <authorList>
            <person name="Hyun D.-W."/>
            <person name="Bae J.-W."/>
        </authorList>
    </citation>
    <scope>NUCLEOTIDE SEQUENCE [LARGE SCALE GENOMIC DNA]</scope>
    <source>
        <strain evidence="5 6">HDW17B</strain>
    </source>
</reference>
<evidence type="ECO:0000259" key="4">
    <source>
        <dbReference type="Pfam" id="PF08279"/>
    </source>
</evidence>
<dbReference type="PANTHER" id="PTHR30185">
    <property type="entry name" value="CRYPTIC BETA-GLUCOSIDE BGL OPERON ANTITERMINATOR"/>
    <property type="match status" value="1"/>
</dbReference>
<evidence type="ECO:0000313" key="5">
    <source>
        <dbReference type="EMBL" id="QIL48893.1"/>
    </source>
</evidence>
<gene>
    <name evidence="5" type="ORF">G7082_10425</name>
</gene>
<dbReference type="Pfam" id="PF05043">
    <property type="entry name" value="Mga"/>
    <property type="match status" value="1"/>
</dbReference>
<dbReference type="InterPro" id="IPR007737">
    <property type="entry name" value="Mga_HTH"/>
</dbReference>
<dbReference type="EMBL" id="CP049887">
    <property type="protein sequence ID" value="QIL48893.1"/>
    <property type="molecule type" value="Genomic_DNA"/>
</dbReference>
<sequence>MRELLDTPTQRRLKILEILNEVSDWISSNELAQQNNASLRTINNDVSYLKDNWHPLLLIETSKKNGVRLRTQASSHVEFVYRYVLKNSEAFRLLESMFFDTTLSIEKWGEKLFISESSLYRITNAMSNALKKYGLVLEKKPCRIIGENEFFVRCFYTSFFREAYNITEWPFPVDKRLSFDYIQSVLDVVDFDLDENQINHINYLFNVCLVRQSQGFYVDQTLSFDNQEAIQKMLLNDKERLNKIAQTYKVKVDERLLKDVMYSIFYHQANWKDSNEENLIKREIGYFIKHIRDVFDIKLSNPISHKIESTMIYLYQYHQLYPYRNYIIFDEYFYNGTVIKNNYPVFDSIVTQALTKLEKNTKFPWETEYHNVVLYLLMIKWHDLPEILEDKKEKASILILSNLGQDHGNFLAKRINNNFGLKATIDTFSGSISFLEEEPKELFDAYDILITNFNTDLLPNEKLVVIDDIPSGNDWGTIRKNINNINKIDVNNLEHLNSQ</sequence>
<dbReference type="PANTHER" id="PTHR30185:SF18">
    <property type="entry name" value="TRANSCRIPTIONAL REGULATOR MTLR"/>
    <property type="match status" value="1"/>
</dbReference>
<keyword evidence="1" id="KW-0805">Transcription regulation</keyword>
<protein>
    <submittedName>
        <fullName evidence="5">HTH domain-containing protein</fullName>
    </submittedName>
</protein>
<dbReference type="Pfam" id="PF08279">
    <property type="entry name" value="HTH_11"/>
    <property type="match status" value="1"/>
</dbReference>
<evidence type="ECO:0000256" key="1">
    <source>
        <dbReference type="ARBA" id="ARBA00023015"/>
    </source>
</evidence>
<evidence type="ECO:0000259" key="3">
    <source>
        <dbReference type="Pfam" id="PF05043"/>
    </source>
</evidence>
<keyword evidence="2" id="KW-0804">Transcription</keyword>
<name>A0A6G8AVF6_9ENTE</name>